<comment type="caution">
    <text evidence="2">The sequence shown here is derived from an EMBL/GenBank/DDBJ whole genome shotgun (WGS) entry which is preliminary data.</text>
</comment>
<organism evidence="2 3">
    <name type="scientific">Haloferax namakaokahaiae</name>
    <dbReference type="NCBI Taxonomy" id="1748331"/>
    <lineage>
        <taxon>Archaea</taxon>
        <taxon>Methanobacteriati</taxon>
        <taxon>Methanobacteriota</taxon>
        <taxon>Stenosarchaea group</taxon>
        <taxon>Halobacteria</taxon>
        <taxon>Halobacteriales</taxon>
        <taxon>Haloferacaceae</taxon>
        <taxon>Haloferax</taxon>
    </lineage>
</organism>
<name>A0ABD5Z9I0_9EURY</name>
<dbReference type="EMBL" id="JBHTAA010000001">
    <property type="protein sequence ID" value="MFC7201890.1"/>
    <property type="molecule type" value="Genomic_DNA"/>
</dbReference>
<proteinExistence type="predicted"/>
<gene>
    <name evidence="2" type="ORF">ACFQJC_00025</name>
</gene>
<evidence type="ECO:0000313" key="3">
    <source>
        <dbReference type="Proteomes" id="UP001596481"/>
    </source>
</evidence>
<feature type="region of interest" description="Disordered" evidence="1">
    <location>
        <begin position="97"/>
        <end position="117"/>
    </location>
</feature>
<dbReference type="RefSeq" id="WP_390221191.1">
    <property type="nucleotide sequence ID" value="NZ_JBHTAA010000001.1"/>
</dbReference>
<keyword evidence="3" id="KW-1185">Reference proteome</keyword>
<evidence type="ECO:0000256" key="1">
    <source>
        <dbReference type="SAM" id="MobiDB-lite"/>
    </source>
</evidence>
<dbReference type="Proteomes" id="UP001596481">
    <property type="component" value="Unassembled WGS sequence"/>
</dbReference>
<protein>
    <submittedName>
        <fullName evidence="2">Uncharacterized protein</fullName>
    </submittedName>
</protein>
<accession>A0ABD5Z9I0</accession>
<sequence>MGEGQTETEPLSLDVEIGGLGGDVTLADLFPPAWIQTHCDANSISEFIDSSGFEIDDQESFESIPDHEWDRHVSTCSEFEDWEAMLSAGVEQYVMNNLGPSDAESDEHAEESAEVRA</sequence>
<reference evidence="2 3" key="1">
    <citation type="journal article" date="2019" name="Int. J. Syst. Evol. Microbiol.">
        <title>The Global Catalogue of Microorganisms (GCM) 10K type strain sequencing project: providing services to taxonomists for standard genome sequencing and annotation.</title>
        <authorList>
            <consortium name="The Broad Institute Genomics Platform"/>
            <consortium name="The Broad Institute Genome Sequencing Center for Infectious Disease"/>
            <person name="Wu L."/>
            <person name="Ma J."/>
        </authorList>
    </citation>
    <scope>NUCLEOTIDE SEQUENCE [LARGE SCALE GENOMIC DNA]</scope>
    <source>
        <strain evidence="2 3">DSM 29988</strain>
    </source>
</reference>
<evidence type="ECO:0000313" key="2">
    <source>
        <dbReference type="EMBL" id="MFC7201890.1"/>
    </source>
</evidence>
<dbReference type="AlphaFoldDB" id="A0ABD5Z9I0"/>